<reference evidence="1 2" key="1">
    <citation type="journal article" date="2014" name="Genome Biol. Evol.">
        <title>The genome of the myxosporean Thelohanellus kitauei shows adaptations to nutrient acquisition within its fish host.</title>
        <authorList>
            <person name="Yang Y."/>
            <person name="Xiong J."/>
            <person name="Zhou Z."/>
            <person name="Huo F."/>
            <person name="Miao W."/>
            <person name="Ran C."/>
            <person name="Liu Y."/>
            <person name="Zhang J."/>
            <person name="Feng J."/>
            <person name="Wang M."/>
            <person name="Wang M."/>
            <person name="Wang L."/>
            <person name="Yao B."/>
        </authorList>
    </citation>
    <scope>NUCLEOTIDE SEQUENCE [LARGE SCALE GENOMIC DNA]</scope>
    <source>
        <strain evidence="1">Wuqing</strain>
    </source>
</reference>
<name>A0A0C2MLX5_THEKT</name>
<organism evidence="1 2">
    <name type="scientific">Thelohanellus kitauei</name>
    <name type="common">Myxosporean</name>
    <dbReference type="NCBI Taxonomy" id="669202"/>
    <lineage>
        <taxon>Eukaryota</taxon>
        <taxon>Metazoa</taxon>
        <taxon>Cnidaria</taxon>
        <taxon>Myxozoa</taxon>
        <taxon>Myxosporea</taxon>
        <taxon>Bivalvulida</taxon>
        <taxon>Platysporina</taxon>
        <taxon>Myxobolidae</taxon>
        <taxon>Thelohanellus</taxon>
    </lineage>
</organism>
<proteinExistence type="predicted"/>
<keyword evidence="2" id="KW-1185">Reference proteome</keyword>
<evidence type="ECO:0000313" key="2">
    <source>
        <dbReference type="Proteomes" id="UP000031668"/>
    </source>
</evidence>
<gene>
    <name evidence="1" type="ORF">RF11_12955</name>
</gene>
<dbReference type="Proteomes" id="UP000031668">
    <property type="component" value="Unassembled WGS sequence"/>
</dbReference>
<accession>A0A0C2MLX5</accession>
<evidence type="ECO:0000313" key="1">
    <source>
        <dbReference type="EMBL" id="KII68196.1"/>
    </source>
</evidence>
<protein>
    <submittedName>
        <fullName evidence="1">Uncharacterized protein</fullName>
    </submittedName>
</protein>
<sequence length="118" mass="13672">MSYLSPYLPFLDTIKELFPKWKGYAKSRMPENESEFVNFMNEGQGTIIHENCDGYCIFENLCAKVSEKSNYRKLNNFPEEVYKPAPVHYCTNFTSTDIATFFVCDRATPRVSTLLQAE</sequence>
<dbReference type="EMBL" id="JWZT01002895">
    <property type="protein sequence ID" value="KII68196.1"/>
    <property type="molecule type" value="Genomic_DNA"/>
</dbReference>
<dbReference type="AlphaFoldDB" id="A0A0C2MLX5"/>
<comment type="caution">
    <text evidence="1">The sequence shown here is derived from an EMBL/GenBank/DDBJ whole genome shotgun (WGS) entry which is preliminary data.</text>
</comment>